<keyword evidence="2" id="KW-1185">Reference proteome</keyword>
<evidence type="ECO:0000313" key="1">
    <source>
        <dbReference type="EMBL" id="ASG54392.1"/>
    </source>
</evidence>
<name>A0A248K8H3_SALBN</name>
<proteinExistence type="predicted"/>
<gene>
    <name evidence="1" type="ORF">LFZ56_08975</name>
</gene>
<dbReference type="AlphaFoldDB" id="A0A248K8H3"/>
<dbReference type="Proteomes" id="UP000197991">
    <property type="component" value="Chromosome"/>
</dbReference>
<reference evidence="1 2" key="1">
    <citation type="submission" date="2017-06" db="EMBL/GenBank/DDBJ databases">
        <title>Salmonella reference genomes for public health.</title>
        <authorList>
            <person name="Robertson J."/>
            <person name="Yoshida C."/>
            <person name="Gurnik S."/>
            <person name="Nash J."/>
        </authorList>
    </citation>
    <scope>NUCLEOTIDE SEQUENCE [LARGE SCALE GENOMIC DNA]</scope>
    <source>
        <strain evidence="1 2">SA19983605</strain>
    </source>
</reference>
<organism evidence="1 2">
    <name type="scientific">Salmonella bongori serovar 66:z41:- str. SA19983605</name>
    <dbReference type="NCBI Taxonomy" id="1243617"/>
    <lineage>
        <taxon>Bacteria</taxon>
        <taxon>Pseudomonadati</taxon>
        <taxon>Pseudomonadota</taxon>
        <taxon>Gammaproteobacteria</taxon>
        <taxon>Enterobacterales</taxon>
        <taxon>Enterobacteriaceae</taxon>
        <taxon>Salmonella</taxon>
    </lineage>
</organism>
<protein>
    <submittedName>
        <fullName evidence="1">Uncharacterized protein</fullName>
    </submittedName>
</protein>
<evidence type="ECO:0000313" key="2">
    <source>
        <dbReference type="Proteomes" id="UP000197991"/>
    </source>
</evidence>
<sequence>MIYYDILHTIVVLAHCRKAVKRVKLKNNLIFLQ</sequence>
<accession>A0A248K8H3</accession>
<dbReference type="EMBL" id="CP022120">
    <property type="protein sequence ID" value="ASG54392.1"/>
    <property type="molecule type" value="Genomic_DNA"/>
</dbReference>